<feature type="region of interest" description="Disordered" evidence="1">
    <location>
        <begin position="1"/>
        <end position="39"/>
    </location>
</feature>
<feature type="compositionally biased region" description="Basic and acidic residues" evidence="1">
    <location>
        <begin position="20"/>
        <end position="30"/>
    </location>
</feature>
<sequence length="406" mass="44889">MRRGRRVPPPLSPPSLLQRTRQEERLEGKPRPSPLSFAYGPRLSPLNICICGPRPPLFAAAGFSSSRGRGWAWPRRPGRESGGAEEQEGAVCGAGVFAAAAAFRGSPGAARIATAAMPALLERPKLSSAMARALHRHVMVERERKRQEEEEVDKMMEQKMKEEQERRRKKEMEERMSLEETKEQILKLQEKLQALQEEKHQLFLQLKKVLHEEEKRRRKEQSDMTTLAAAAYQQGMAVHAGTHILNMQGSPSGHNRAATLIPADRAKQMFGPPVITTRHFATQPAFPAGTPEHGQYQGSQAGHSPYAVGQGQHTVPVSYASSQSIRGPSAFSTMQYLPQQQPGYAIHGHFPAAQAGFIPPSTTIPLQKQLEHANQQSGFSDSVSSDPERFLAWQDAARAFFRGAGC</sequence>
<accession>A0AAW1ALS8</accession>
<organism evidence="2 3">
    <name type="scientific">Crotalus adamanteus</name>
    <name type="common">Eastern diamondback rattlesnake</name>
    <dbReference type="NCBI Taxonomy" id="8729"/>
    <lineage>
        <taxon>Eukaryota</taxon>
        <taxon>Metazoa</taxon>
        <taxon>Chordata</taxon>
        <taxon>Craniata</taxon>
        <taxon>Vertebrata</taxon>
        <taxon>Euteleostomi</taxon>
        <taxon>Lepidosauria</taxon>
        <taxon>Squamata</taxon>
        <taxon>Bifurcata</taxon>
        <taxon>Unidentata</taxon>
        <taxon>Episquamata</taxon>
        <taxon>Toxicofera</taxon>
        <taxon>Serpentes</taxon>
        <taxon>Colubroidea</taxon>
        <taxon>Viperidae</taxon>
        <taxon>Crotalinae</taxon>
        <taxon>Crotalus</taxon>
    </lineage>
</organism>
<gene>
    <name evidence="2" type="ORF">NXF25_021840</name>
</gene>
<evidence type="ECO:0000313" key="2">
    <source>
        <dbReference type="EMBL" id="KAK9390871.1"/>
    </source>
</evidence>
<dbReference type="Proteomes" id="UP001474421">
    <property type="component" value="Unassembled WGS sequence"/>
</dbReference>
<dbReference type="GO" id="GO:0005667">
    <property type="term" value="C:transcription regulator complex"/>
    <property type="evidence" value="ECO:0007669"/>
    <property type="project" value="TreeGrafter"/>
</dbReference>
<dbReference type="PANTHER" id="PTHR22654:SF2">
    <property type="entry name" value="G PROTEIN PATHWAY SUPPRESSOR 2"/>
    <property type="match status" value="1"/>
</dbReference>
<comment type="caution">
    <text evidence="2">The sequence shown here is derived from an EMBL/GenBank/DDBJ whole genome shotgun (WGS) entry which is preliminary data.</text>
</comment>
<protein>
    <submittedName>
        <fullName evidence="2">G protein pathway suppressor 2</fullName>
    </submittedName>
</protein>
<dbReference type="EMBL" id="JAOTOJ010000025">
    <property type="protein sequence ID" value="KAK9390871.1"/>
    <property type="molecule type" value="Genomic_DNA"/>
</dbReference>
<evidence type="ECO:0000256" key="1">
    <source>
        <dbReference type="SAM" id="MobiDB-lite"/>
    </source>
</evidence>
<feature type="region of interest" description="Disordered" evidence="1">
    <location>
        <begin position="145"/>
        <end position="168"/>
    </location>
</feature>
<dbReference type="GO" id="GO:0006357">
    <property type="term" value="P:regulation of transcription by RNA polymerase II"/>
    <property type="evidence" value="ECO:0007669"/>
    <property type="project" value="TreeGrafter"/>
</dbReference>
<keyword evidence="3" id="KW-1185">Reference proteome</keyword>
<dbReference type="GO" id="GO:0003712">
    <property type="term" value="F:transcription coregulator activity"/>
    <property type="evidence" value="ECO:0007669"/>
    <property type="project" value="TreeGrafter"/>
</dbReference>
<dbReference type="PANTHER" id="PTHR22654">
    <property type="entry name" value="G PROTEIN PATHWAY SUPPRESSOR 2"/>
    <property type="match status" value="1"/>
</dbReference>
<evidence type="ECO:0000313" key="3">
    <source>
        <dbReference type="Proteomes" id="UP001474421"/>
    </source>
</evidence>
<name>A0AAW1ALS8_CROAD</name>
<dbReference type="InterPro" id="IPR026094">
    <property type="entry name" value="GPS2"/>
</dbReference>
<reference evidence="2 3" key="1">
    <citation type="journal article" date="2024" name="Proc. Natl. Acad. Sci. U.S.A.">
        <title>The genetic regulatory architecture and epigenomic basis for age-related changes in rattlesnake venom.</title>
        <authorList>
            <person name="Hogan M.P."/>
            <person name="Holding M.L."/>
            <person name="Nystrom G.S."/>
            <person name="Colston T.J."/>
            <person name="Bartlett D.A."/>
            <person name="Mason A.J."/>
            <person name="Ellsworth S.A."/>
            <person name="Rautsaw R.M."/>
            <person name="Lawrence K.C."/>
            <person name="Strickland J.L."/>
            <person name="He B."/>
            <person name="Fraser P."/>
            <person name="Margres M.J."/>
            <person name="Gilbert D.M."/>
            <person name="Gibbs H.L."/>
            <person name="Parkinson C.L."/>
            <person name="Rokyta D.R."/>
        </authorList>
    </citation>
    <scope>NUCLEOTIDE SEQUENCE [LARGE SCALE GENOMIC DNA]</scope>
    <source>
        <strain evidence="2">DRR0105</strain>
    </source>
</reference>
<dbReference type="Pfam" id="PF15991">
    <property type="entry name" value="G_path_suppress"/>
    <property type="match status" value="1"/>
</dbReference>
<proteinExistence type="predicted"/>
<dbReference type="AlphaFoldDB" id="A0AAW1ALS8"/>